<dbReference type="Proteomes" id="UP000660262">
    <property type="component" value="Unassembled WGS sequence"/>
</dbReference>
<reference evidence="2" key="1">
    <citation type="submission" date="2020-10" db="EMBL/GenBank/DDBJ databases">
        <title>Unveiling of a novel bifunctional photoreceptor, Dualchrome1, isolated from a cosmopolitan green alga.</title>
        <authorList>
            <person name="Suzuki S."/>
            <person name="Kawachi M."/>
        </authorList>
    </citation>
    <scope>NUCLEOTIDE SEQUENCE</scope>
    <source>
        <strain evidence="2">NIES 2893</strain>
    </source>
</reference>
<organism evidence="2 3">
    <name type="scientific">Pycnococcus provasolii</name>
    <dbReference type="NCBI Taxonomy" id="41880"/>
    <lineage>
        <taxon>Eukaryota</taxon>
        <taxon>Viridiplantae</taxon>
        <taxon>Chlorophyta</taxon>
        <taxon>Pseudoscourfieldiophyceae</taxon>
        <taxon>Pseudoscourfieldiales</taxon>
        <taxon>Pycnococcaceae</taxon>
        <taxon>Pycnococcus</taxon>
    </lineage>
</organism>
<proteinExistence type="predicted"/>
<dbReference type="AlphaFoldDB" id="A0A830HNP7"/>
<evidence type="ECO:0000313" key="2">
    <source>
        <dbReference type="EMBL" id="GHP08333.1"/>
    </source>
</evidence>
<feature type="domain" description="DUF7487" evidence="1">
    <location>
        <begin position="101"/>
        <end position="160"/>
    </location>
</feature>
<evidence type="ECO:0000259" key="1">
    <source>
        <dbReference type="Pfam" id="PF24308"/>
    </source>
</evidence>
<evidence type="ECO:0000313" key="3">
    <source>
        <dbReference type="Proteomes" id="UP000660262"/>
    </source>
</evidence>
<accession>A0A830HNP7</accession>
<name>A0A830HNP7_9CHLO</name>
<protein>
    <recommendedName>
        <fullName evidence="1">DUF7487 domain-containing protein</fullName>
    </recommendedName>
</protein>
<keyword evidence="3" id="KW-1185">Reference proteome</keyword>
<dbReference type="OrthoDB" id="523995at2759"/>
<dbReference type="Pfam" id="PF24308">
    <property type="entry name" value="DUF7487"/>
    <property type="match status" value="1"/>
</dbReference>
<sequence length="194" mass="22051">MSDDYFNSGFMVVRPSADTFAHQHFPYARDTEGDIALRERRAFQAKCCWNGLAVLKTGAFIEGVRFRRSLTQDECHASECEIICHDFAAMGHPRVLVDPEVTVVYLVEQGYCADDVVTDRTDVPEVWWTSDDGVSHRYFVDIFIPAENRMIEVKSEYTASFYGVAEKASASRDKGFEFEMWVYGANGVRLNTAE</sequence>
<comment type="caution">
    <text evidence="2">The sequence shown here is derived from an EMBL/GenBank/DDBJ whole genome shotgun (WGS) entry which is preliminary data.</text>
</comment>
<dbReference type="PANTHER" id="PTHR34144">
    <property type="entry name" value="CHROMOSOME 8, WHOLE GENOME SHOTGUN SEQUENCE"/>
    <property type="match status" value="1"/>
</dbReference>
<dbReference type="InterPro" id="IPR021047">
    <property type="entry name" value="Mannosyltransferase_CMT1"/>
</dbReference>
<gene>
    <name evidence="2" type="ORF">PPROV_000707200</name>
</gene>
<dbReference type="InterPro" id="IPR055910">
    <property type="entry name" value="DUF7487"/>
</dbReference>
<dbReference type="Pfam" id="PF11735">
    <property type="entry name" value="CAP59_mtransfer"/>
    <property type="match status" value="1"/>
</dbReference>
<dbReference type="PANTHER" id="PTHR34144:SF7">
    <property type="entry name" value="EXPORT PROTEIN (CAP59), PUTATIVE (AFU_ORTHOLOGUE AFUA_7G05020)-RELATED"/>
    <property type="match status" value="1"/>
</dbReference>
<dbReference type="EMBL" id="BNJQ01000020">
    <property type="protein sequence ID" value="GHP08333.1"/>
    <property type="molecule type" value="Genomic_DNA"/>
</dbReference>